<accession>A0A3P7S238</accession>
<dbReference type="AlphaFoldDB" id="A0A3P7S238"/>
<feature type="transmembrane region" description="Helical" evidence="1">
    <location>
        <begin position="43"/>
        <end position="66"/>
    </location>
</feature>
<dbReference type="EMBL" id="LR130778">
    <property type="protein sequence ID" value="VDN48906.1"/>
    <property type="molecule type" value="Genomic_DNA"/>
</dbReference>
<feature type="transmembrane region" description="Helical" evidence="1">
    <location>
        <begin position="115"/>
        <end position="131"/>
    </location>
</feature>
<organism evidence="3 4">
    <name type="scientific">Petrocella atlantisensis</name>
    <dbReference type="NCBI Taxonomy" id="2173034"/>
    <lineage>
        <taxon>Bacteria</taxon>
        <taxon>Bacillati</taxon>
        <taxon>Bacillota</taxon>
        <taxon>Clostridia</taxon>
        <taxon>Lachnospirales</taxon>
        <taxon>Vallitaleaceae</taxon>
        <taxon>Petrocella</taxon>
    </lineage>
</organism>
<dbReference type="Pfam" id="PF07331">
    <property type="entry name" value="TctB"/>
    <property type="match status" value="1"/>
</dbReference>
<dbReference type="KEGG" id="cbar:PATL70BA_2994"/>
<reference evidence="3 4" key="1">
    <citation type="submission" date="2018-09" db="EMBL/GenBank/DDBJ databases">
        <authorList>
            <person name="Postec A."/>
        </authorList>
    </citation>
    <scope>NUCLEOTIDE SEQUENCE [LARGE SCALE GENOMIC DNA]</scope>
    <source>
        <strain evidence="3">70B-A</strain>
    </source>
</reference>
<evidence type="ECO:0000313" key="3">
    <source>
        <dbReference type="EMBL" id="VDN48906.1"/>
    </source>
</evidence>
<dbReference type="InterPro" id="IPR009936">
    <property type="entry name" value="DUF1468"/>
</dbReference>
<proteinExistence type="predicted"/>
<feature type="domain" description="DUF1468" evidence="2">
    <location>
        <begin position="13"/>
        <end position="165"/>
    </location>
</feature>
<feature type="transmembrane region" description="Helical" evidence="1">
    <location>
        <begin position="92"/>
        <end position="109"/>
    </location>
</feature>
<keyword evidence="1" id="KW-0812">Transmembrane</keyword>
<keyword evidence="1" id="KW-1133">Transmembrane helix</keyword>
<evidence type="ECO:0000256" key="1">
    <source>
        <dbReference type="SAM" id="Phobius"/>
    </source>
</evidence>
<dbReference type="RefSeq" id="WP_172596260.1">
    <property type="nucleotide sequence ID" value="NZ_LR130778.1"/>
</dbReference>
<protein>
    <recommendedName>
        <fullName evidence="2">DUF1468 domain-containing protein</fullName>
    </recommendedName>
</protein>
<dbReference type="Proteomes" id="UP000279029">
    <property type="component" value="Chromosome"/>
</dbReference>
<feature type="transmembrane region" description="Helical" evidence="1">
    <location>
        <begin position="138"/>
        <end position="162"/>
    </location>
</feature>
<evidence type="ECO:0000313" key="4">
    <source>
        <dbReference type="Proteomes" id="UP000279029"/>
    </source>
</evidence>
<gene>
    <name evidence="3" type="ORF">PATL70BA_2994</name>
</gene>
<keyword evidence="1" id="KW-0472">Membrane</keyword>
<evidence type="ECO:0000259" key="2">
    <source>
        <dbReference type="Pfam" id="PF07331"/>
    </source>
</evidence>
<name>A0A3P7S238_9FIRM</name>
<feature type="transmembrane region" description="Helical" evidence="1">
    <location>
        <begin position="12"/>
        <end position="31"/>
    </location>
</feature>
<keyword evidence="4" id="KW-1185">Reference proteome</keyword>
<sequence>MEKRNLRRADLVTSIIVFAFSVFVFISAIGLMSNTLEKGKEWYVSAGLFPIIISVFLALCAFMLFFRAKKDGARFDFIHKEAVMALLKDREFRVAVIIISLLIIYIFILLPLLPYWLATFIFLYTFMLIFQERTFKNIVIMTIVAVLSTVALTYGFGTLAMIPLP</sequence>